<evidence type="ECO:0000313" key="4">
    <source>
        <dbReference type="EMBL" id="GFH58045.1"/>
    </source>
</evidence>
<keyword evidence="1" id="KW-0547">Nucleotide-binding</keyword>
<dbReference type="InterPro" id="IPR010285">
    <property type="entry name" value="DNA_helicase_pif1-like_DEAD"/>
</dbReference>
<dbReference type="InterPro" id="IPR051055">
    <property type="entry name" value="PIF1_helicase"/>
</dbReference>
<keyword evidence="1" id="KW-0378">Hydrolase</keyword>
<dbReference type="GO" id="GO:0006310">
    <property type="term" value="P:DNA recombination"/>
    <property type="evidence" value="ECO:0007669"/>
    <property type="project" value="UniProtKB-KW"/>
</dbReference>
<dbReference type="PANTHER" id="PTHR47642:SF7">
    <property type="entry name" value="ATP-DEPENDENT DNA HELICASE PIF1"/>
    <property type="match status" value="1"/>
</dbReference>
<dbReference type="InterPro" id="IPR027417">
    <property type="entry name" value="P-loop_NTPase"/>
</dbReference>
<reference evidence="4 5" key="1">
    <citation type="journal article" date="2021" name="Sci. Rep.">
        <title>The genome of the diatom Chaetoceros tenuissimus carries an ancient integrated fragment of an extant virus.</title>
        <authorList>
            <person name="Hongo Y."/>
            <person name="Kimura K."/>
            <person name="Takaki Y."/>
            <person name="Yoshida Y."/>
            <person name="Baba S."/>
            <person name="Kobayashi G."/>
            <person name="Nagasaki K."/>
            <person name="Hano T."/>
            <person name="Tomaru Y."/>
        </authorList>
    </citation>
    <scope>NUCLEOTIDE SEQUENCE [LARGE SCALE GENOMIC DNA]</scope>
    <source>
        <strain evidence="4 5">NIES-3715</strain>
    </source>
</reference>
<evidence type="ECO:0000259" key="3">
    <source>
        <dbReference type="Pfam" id="PF05970"/>
    </source>
</evidence>
<dbReference type="PANTHER" id="PTHR47642">
    <property type="entry name" value="ATP-DEPENDENT DNA HELICASE"/>
    <property type="match status" value="1"/>
</dbReference>
<evidence type="ECO:0000256" key="1">
    <source>
        <dbReference type="RuleBase" id="RU363044"/>
    </source>
</evidence>
<comment type="similarity">
    <text evidence="1">Belongs to the helicase family.</text>
</comment>
<dbReference type="GO" id="GO:0016787">
    <property type="term" value="F:hydrolase activity"/>
    <property type="evidence" value="ECO:0007669"/>
    <property type="project" value="UniProtKB-KW"/>
</dbReference>
<dbReference type="Pfam" id="PF05970">
    <property type="entry name" value="PIF1"/>
    <property type="match status" value="1"/>
</dbReference>
<feature type="domain" description="DNA helicase Pif1-like DEAD-box helicase" evidence="3">
    <location>
        <begin position="81"/>
        <end position="189"/>
    </location>
</feature>
<name>A0AAD3D7N4_9STRA</name>
<feature type="region of interest" description="Disordered" evidence="2">
    <location>
        <begin position="626"/>
        <end position="651"/>
    </location>
</feature>
<dbReference type="SUPFAM" id="SSF52540">
    <property type="entry name" value="P-loop containing nucleoside triphosphate hydrolases"/>
    <property type="match status" value="2"/>
</dbReference>
<comment type="caution">
    <text evidence="4">The sequence shown here is derived from an EMBL/GenBank/DDBJ whole genome shotgun (WGS) entry which is preliminary data.</text>
</comment>
<proteinExistence type="inferred from homology"/>
<organism evidence="4 5">
    <name type="scientific">Chaetoceros tenuissimus</name>
    <dbReference type="NCBI Taxonomy" id="426638"/>
    <lineage>
        <taxon>Eukaryota</taxon>
        <taxon>Sar</taxon>
        <taxon>Stramenopiles</taxon>
        <taxon>Ochrophyta</taxon>
        <taxon>Bacillariophyta</taxon>
        <taxon>Coscinodiscophyceae</taxon>
        <taxon>Chaetocerotophycidae</taxon>
        <taxon>Chaetocerotales</taxon>
        <taxon>Chaetocerotaceae</taxon>
        <taxon>Chaetoceros</taxon>
    </lineage>
</organism>
<feature type="compositionally biased region" description="Basic and acidic residues" evidence="2">
    <location>
        <begin position="626"/>
        <end position="639"/>
    </location>
</feature>
<dbReference type="GO" id="GO:0005524">
    <property type="term" value="F:ATP binding"/>
    <property type="evidence" value="ECO:0007669"/>
    <property type="project" value="UniProtKB-KW"/>
</dbReference>
<dbReference type="CDD" id="cd18809">
    <property type="entry name" value="SF1_C_RecD"/>
    <property type="match status" value="1"/>
</dbReference>
<evidence type="ECO:0000256" key="2">
    <source>
        <dbReference type="SAM" id="MobiDB-lite"/>
    </source>
</evidence>
<keyword evidence="1" id="KW-0234">DNA repair</keyword>
<gene>
    <name evidence="4" type="ORF">CTEN210_14521</name>
</gene>
<comment type="cofactor">
    <cofactor evidence="1">
        <name>Mg(2+)</name>
        <dbReference type="ChEBI" id="CHEBI:18420"/>
    </cofactor>
</comment>
<comment type="catalytic activity">
    <reaction evidence="1">
        <text>ATP + H2O = ADP + phosphate + H(+)</text>
        <dbReference type="Rhea" id="RHEA:13065"/>
        <dbReference type="ChEBI" id="CHEBI:15377"/>
        <dbReference type="ChEBI" id="CHEBI:15378"/>
        <dbReference type="ChEBI" id="CHEBI:30616"/>
        <dbReference type="ChEBI" id="CHEBI:43474"/>
        <dbReference type="ChEBI" id="CHEBI:456216"/>
        <dbReference type="EC" id="5.6.2.3"/>
    </reaction>
</comment>
<dbReference type="GO" id="GO:0043139">
    <property type="term" value="F:5'-3' DNA helicase activity"/>
    <property type="evidence" value="ECO:0007669"/>
    <property type="project" value="UniProtKB-EC"/>
</dbReference>
<sequence>MDHQQEDNLTPGKRAALDADERDRAVKRVFTFGKEESSSDDILDLESSPIYSEVVHRLSSLQLEDKLDDGDPLQKKAIELAMEGKNIFLTGKAGTGKSWTTRKMLAAFSSERKNLYVTAPTGIAAIQSNGVTLNSWGGFGLGEYYSDFDRMYDKKIREKICKTHVLVIEEVSMLDGHLFDALECMISILRCYNDTVDRVKKIKEENITWEKAGGVSQSSYSSLSQSPNMESSKTKRNTTINQHMLDMRWEPPEKGGLGDIPAFGGMQIVVVGDFYQLPPIPNKSDNTNNHGILLANDELWETEYNLKIGRQGSYAFESCAWQRSNLQTIELEKIHRQADNDGLVDLLNAMRVGNFGEMYKHNAALSSLKAPLYERDDGILPTELYSKNRKVDERNREGINQLPGDEVRFKAHDEVELDNEYKGKLLRKYKLEHIGHMPYLFGAVETVLEPPDVAYARCQQSIIQQKICKEIEADEMDMEVIAALKKEKKELLAKINAWEEEKMRNAKMSIDSFKAFMEKDNVVNVGESAEILFERYKSFNQQLVEDFERLKKHAADVHFQDSKCRVPQKMELKKDAQVMLLWNLSIPDKLANGSRGVVKGFVATRAYHSFLLQEFAKRKGLGKFEKKETDSGKCKKEDNSQENIQMEDEDSKSDLIASFDTSGLDVDEIILPVVLRHITRMQEDDLMKEMKSIEKVLLQGSESLPYVQFTNEKSRLILPQPFGKVFKSCGKAIRWQCPLTLAWAISIHKSQGMTIDWLKVDLQGCFDFGQAYVACSRGRSLKSMVVENFSLQEIKVSEKVQKFYDSLTRGELYSGTWKDSIYTFDQMAADSIHLERKMKERYKQSKCCLCDAPCIINQVKNNTQNQGKWYLRCSVQYGKGHTFEFVPMMPHEINMAV</sequence>
<feature type="compositionally biased region" description="Polar residues" evidence="2">
    <location>
        <begin position="227"/>
        <end position="236"/>
    </location>
</feature>
<keyword evidence="1" id="KW-0227">DNA damage</keyword>
<keyword evidence="5" id="KW-1185">Reference proteome</keyword>
<evidence type="ECO:0000313" key="5">
    <source>
        <dbReference type="Proteomes" id="UP001054902"/>
    </source>
</evidence>
<dbReference type="Proteomes" id="UP001054902">
    <property type="component" value="Unassembled WGS sequence"/>
</dbReference>
<dbReference type="EC" id="5.6.2.3" evidence="1"/>
<dbReference type="AlphaFoldDB" id="A0AAD3D7N4"/>
<protein>
    <recommendedName>
        <fullName evidence="1">ATP-dependent DNA helicase</fullName>
        <ecNumber evidence="1">5.6.2.3</ecNumber>
    </recommendedName>
</protein>
<feature type="compositionally biased region" description="Low complexity" evidence="2">
    <location>
        <begin position="217"/>
        <end position="226"/>
    </location>
</feature>
<feature type="region of interest" description="Disordered" evidence="2">
    <location>
        <begin position="1"/>
        <end position="20"/>
    </location>
</feature>
<dbReference type="EMBL" id="BLLK01000060">
    <property type="protein sequence ID" value="GFH58045.1"/>
    <property type="molecule type" value="Genomic_DNA"/>
</dbReference>
<dbReference type="GO" id="GO:0000723">
    <property type="term" value="P:telomere maintenance"/>
    <property type="evidence" value="ECO:0007669"/>
    <property type="project" value="InterPro"/>
</dbReference>
<feature type="region of interest" description="Disordered" evidence="2">
    <location>
        <begin position="217"/>
        <end position="236"/>
    </location>
</feature>
<dbReference type="GO" id="GO:0006281">
    <property type="term" value="P:DNA repair"/>
    <property type="evidence" value="ECO:0007669"/>
    <property type="project" value="UniProtKB-KW"/>
</dbReference>
<keyword evidence="1" id="KW-0347">Helicase</keyword>
<keyword evidence="1" id="KW-0067">ATP-binding</keyword>
<accession>A0AAD3D7N4</accession>
<keyword evidence="1" id="KW-0233">DNA recombination</keyword>
<dbReference type="Gene3D" id="3.40.50.300">
    <property type="entry name" value="P-loop containing nucleotide triphosphate hydrolases"/>
    <property type="match status" value="1"/>
</dbReference>